<dbReference type="Gene3D" id="3.60.15.10">
    <property type="entry name" value="Ribonuclease Z/Hydroxyacylglutathione hydrolase-like"/>
    <property type="match status" value="1"/>
</dbReference>
<accession>A0A1D8TWC0</accession>
<name>A0A1D8TWC0_9CYAN</name>
<evidence type="ECO:0000313" key="3">
    <source>
        <dbReference type="Proteomes" id="UP000177870"/>
    </source>
</evidence>
<dbReference type="InterPro" id="IPR001279">
    <property type="entry name" value="Metallo-B-lactamas"/>
</dbReference>
<organism evidence="2 3">
    <name type="scientific">Moorena producens PAL-8-15-08-1</name>
    <dbReference type="NCBI Taxonomy" id="1458985"/>
    <lineage>
        <taxon>Bacteria</taxon>
        <taxon>Bacillati</taxon>
        <taxon>Cyanobacteriota</taxon>
        <taxon>Cyanophyceae</taxon>
        <taxon>Coleofasciculales</taxon>
        <taxon>Coleofasciculaceae</taxon>
        <taxon>Moorena</taxon>
    </lineage>
</organism>
<dbReference type="RefSeq" id="WP_070394189.1">
    <property type="nucleotide sequence ID" value="NZ_CP017599.1"/>
</dbReference>
<dbReference type="GO" id="GO:0016787">
    <property type="term" value="F:hydrolase activity"/>
    <property type="evidence" value="ECO:0007669"/>
    <property type="project" value="UniProtKB-KW"/>
</dbReference>
<gene>
    <name evidence="2" type="ORF">BJP34_22030</name>
</gene>
<dbReference type="Pfam" id="PF00753">
    <property type="entry name" value="Lactamase_B"/>
    <property type="match status" value="1"/>
</dbReference>
<dbReference type="PROSITE" id="PS51257">
    <property type="entry name" value="PROKAR_LIPOPROTEIN"/>
    <property type="match status" value="1"/>
</dbReference>
<evidence type="ECO:0000259" key="1">
    <source>
        <dbReference type="SMART" id="SM00849"/>
    </source>
</evidence>
<dbReference type="EMBL" id="CP017599">
    <property type="protein sequence ID" value="AOX01756.1"/>
    <property type="molecule type" value="Genomic_DNA"/>
</dbReference>
<dbReference type="KEGG" id="mpro:BJP34_22030"/>
<sequence>MNTLRRCLILGLATLLTIFGVISCQSHSQSQSPTSSNLTLETAGLTLEKLGSGIYGLIASTDFPPQDPNAAICNAGIVIGSDGVLVIDPFQNEALANLVFSTVEDLTDKPIKYVLNSHYHFDHTGGNSAAEAKGIPIIGRGPIREFMEDRNKQYDPNPTPPNVIVNSESKIWLGDRTVEIEEVEGHSGGTDIVAYVPDAKIMFTGDILFNQRFPYTGDGNIRKWQSTLSELRANYPDARLLPGHGPITDSSGLDTLKTYLDQLEKLALTWKEKSLTQEQVLANYSQIPAAYKNYKFQGLYKDNLETAYKQITAER</sequence>
<dbReference type="InterPro" id="IPR050855">
    <property type="entry name" value="NDM-1-like"/>
</dbReference>
<evidence type="ECO:0000313" key="2">
    <source>
        <dbReference type="EMBL" id="AOX01756.1"/>
    </source>
</evidence>
<feature type="domain" description="Metallo-beta-lactamase" evidence="1">
    <location>
        <begin position="72"/>
        <end position="244"/>
    </location>
</feature>
<proteinExistence type="predicted"/>
<dbReference type="SUPFAM" id="SSF56281">
    <property type="entry name" value="Metallo-hydrolase/oxidoreductase"/>
    <property type="match status" value="1"/>
</dbReference>
<dbReference type="CDD" id="cd16282">
    <property type="entry name" value="metallo-hydrolase-like_MBL-fold"/>
    <property type="match status" value="1"/>
</dbReference>
<protein>
    <submittedName>
        <fullName evidence="2">MBL fold metallo-hydrolase</fullName>
    </submittedName>
</protein>
<dbReference type="Proteomes" id="UP000177870">
    <property type="component" value="Chromosome"/>
</dbReference>
<dbReference type="STRING" id="1458985.BJP34_22030"/>
<reference evidence="3" key="1">
    <citation type="submission" date="2016-10" db="EMBL/GenBank/DDBJ databases">
        <title>Comparative genomics uncovers the prolific and rare metabolic potential of the cyanobacterial genus Moorea.</title>
        <authorList>
            <person name="Leao T."/>
            <person name="Castelao G."/>
            <person name="Korobeynikov A."/>
            <person name="Monroe E.A."/>
            <person name="Podell S."/>
            <person name="Glukhov E."/>
            <person name="Allen E."/>
            <person name="Gerwick W.H."/>
            <person name="Gerwick L."/>
        </authorList>
    </citation>
    <scope>NUCLEOTIDE SEQUENCE [LARGE SCALE GENOMIC DNA]</scope>
    <source>
        <strain evidence="3">PAL-8-15-08-1</strain>
    </source>
</reference>
<keyword evidence="2" id="KW-0378">Hydrolase</keyword>
<dbReference type="InterPro" id="IPR036866">
    <property type="entry name" value="RibonucZ/Hydroxyglut_hydro"/>
</dbReference>
<dbReference type="PANTHER" id="PTHR42951:SF4">
    <property type="entry name" value="ACYL-COENZYME A THIOESTERASE MBLAC2"/>
    <property type="match status" value="1"/>
</dbReference>
<dbReference type="SMART" id="SM00849">
    <property type="entry name" value="Lactamase_B"/>
    <property type="match status" value="1"/>
</dbReference>
<dbReference type="PANTHER" id="PTHR42951">
    <property type="entry name" value="METALLO-BETA-LACTAMASE DOMAIN-CONTAINING"/>
    <property type="match status" value="1"/>
</dbReference>
<dbReference type="AlphaFoldDB" id="A0A1D8TWC0"/>
<dbReference type="OrthoDB" id="420651at2"/>